<feature type="transmembrane region" description="Helical" evidence="12">
    <location>
        <begin position="634"/>
        <end position="655"/>
    </location>
</feature>
<evidence type="ECO:0000256" key="11">
    <source>
        <dbReference type="ARBA" id="ARBA00023224"/>
    </source>
</evidence>
<dbReference type="PANTHER" id="PTHR24061">
    <property type="entry name" value="CALCIUM-SENSING RECEPTOR-RELATED"/>
    <property type="match status" value="1"/>
</dbReference>
<protein>
    <recommendedName>
        <fullName evidence="14">G-protein coupled receptors family 3 profile domain-containing protein</fullName>
    </recommendedName>
</protein>
<evidence type="ECO:0000256" key="13">
    <source>
        <dbReference type="SAM" id="SignalP"/>
    </source>
</evidence>
<dbReference type="eggNOG" id="KOG1056">
    <property type="taxonomic scope" value="Eukaryota"/>
</dbReference>
<dbReference type="Pfam" id="PF00003">
    <property type="entry name" value="7tm_3"/>
    <property type="match status" value="1"/>
</dbReference>
<keyword evidence="3" id="KW-1003">Cell membrane</keyword>
<dbReference type="GO" id="GO:0004930">
    <property type="term" value="F:G protein-coupled receptor activity"/>
    <property type="evidence" value="ECO:0007669"/>
    <property type="project" value="UniProtKB-KW"/>
</dbReference>
<keyword evidence="11" id="KW-0807">Transducer</keyword>
<keyword evidence="5 13" id="KW-0732">Signal</keyword>
<dbReference type="Proteomes" id="UP000008672">
    <property type="component" value="Unassembled WGS sequence"/>
</dbReference>
<feature type="transmembrane region" description="Helical" evidence="12">
    <location>
        <begin position="791"/>
        <end position="811"/>
    </location>
</feature>
<dbReference type="InterPro" id="IPR028082">
    <property type="entry name" value="Peripla_BP_I"/>
</dbReference>
<accession>H2ZV79</accession>
<dbReference type="PRINTS" id="PR01535">
    <property type="entry name" value="VOMERONASL2R"/>
</dbReference>
<dbReference type="PANTHER" id="PTHR24061:SF0">
    <property type="entry name" value="C-FAMILY ODORANT RECEPTOR OLFCT1"/>
    <property type="match status" value="1"/>
</dbReference>
<reference evidence="15" key="2">
    <citation type="submission" date="2025-08" db="UniProtKB">
        <authorList>
            <consortium name="Ensembl"/>
        </authorList>
    </citation>
    <scope>IDENTIFICATION</scope>
</reference>
<evidence type="ECO:0000256" key="3">
    <source>
        <dbReference type="ARBA" id="ARBA00022475"/>
    </source>
</evidence>
<feature type="transmembrane region" description="Helical" evidence="12">
    <location>
        <begin position="599"/>
        <end position="622"/>
    </location>
</feature>
<organism evidence="15 16">
    <name type="scientific">Latimeria chalumnae</name>
    <name type="common">Coelacanth</name>
    <dbReference type="NCBI Taxonomy" id="7897"/>
    <lineage>
        <taxon>Eukaryota</taxon>
        <taxon>Metazoa</taxon>
        <taxon>Chordata</taxon>
        <taxon>Craniata</taxon>
        <taxon>Vertebrata</taxon>
        <taxon>Euteleostomi</taxon>
        <taxon>Coelacanthiformes</taxon>
        <taxon>Coelacanthidae</taxon>
        <taxon>Latimeria</taxon>
    </lineage>
</organism>
<dbReference type="Pfam" id="PF07562">
    <property type="entry name" value="NCD3G"/>
    <property type="match status" value="1"/>
</dbReference>
<reference evidence="16" key="1">
    <citation type="submission" date="2011-08" db="EMBL/GenBank/DDBJ databases">
        <title>The draft genome of Latimeria chalumnae.</title>
        <authorList>
            <person name="Di Palma F."/>
            <person name="Alfoldi J."/>
            <person name="Johnson J."/>
            <person name="Berlin A."/>
            <person name="Gnerre S."/>
            <person name="Jaffe D."/>
            <person name="MacCallum I."/>
            <person name="Young S."/>
            <person name="Walker B.J."/>
            <person name="Lander E."/>
            <person name="Lindblad-Toh K."/>
        </authorList>
    </citation>
    <scope>NUCLEOTIDE SEQUENCE [LARGE SCALE GENOMIC DNA]</scope>
    <source>
        <strain evidence="16">Wild caught</strain>
    </source>
</reference>
<feature type="transmembrane region" description="Helical" evidence="12">
    <location>
        <begin position="667"/>
        <end position="691"/>
    </location>
</feature>
<comment type="subcellular location">
    <subcellularLocation>
        <location evidence="1">Cell membrane</location>
        <topology evidence="1">Multi-pass membrane protein</topology>
    </subcellularLocation>
</comment>
<evidence type="ECO:0000313" key="16">
    <source>
        <dbReference type="Proteomes" id="UP000008672"/>
    </source>
</evidence>
<reference evidence="15" key="3">
    <citation type="submission" date="2025-09" db="UniProtKB">
        <authorList>
            <consortium name="Ensembl"/>
        </authorList>
    </citation>
    <scope>IDENTIFICATION</scope>
</reference>
<dbReference type="InterPro" id="IPR011500">
    <property type="entry name" value="GPCR_3_9-Cys_dom"/>
</dbReference>
<dbReference type="SUPFAM" id="SSF53822">
    <property type="entry name" value="Periplasmic binding protein-like I"/>
    <property type="match status" value="1"/>
</dbReference>
<name>H2ZV79_LATCH</name>
<dbReference type="FunFam" id="2.10.50.30:FF:000002">
    <property type="entry name" value="Vomeronasal 2 receptor, h1"/>
    <property type="match status" value="1"/>
</dbReference>
<dbReference type="InterPro" id="IPR004073">
    <property type="entry name" value="GPCR_3_vmron_rcpt_2"/>
</dbReference>
<dbReference type="InterPro" id="IPR000337">
    <property type="entry name" value="GPCR_3"/>
</dbReference>
<feature type="transmembrane region" description="Helical" evidence="12">
    <location>
        <begin position="754"/>
        <end position="779"/>
    </location>
</feature>
<dbReference type="GO" id="GO:0005886">
    <property type="term" value="C:plasma membrane"/>
    <property type="evidence" value="ECO:0007669"/>
    <property type="project" value="UniProtKB-SubCell"/>
</dbReference>
<dbReference type="Pfam" id="PF01094">
    <property type="entry name" value="ANF_receptor"/>
    <property type="match status" value="1"/>
</dbReference>
<keyword evidence="8 12" id="KW-0472">Membrane</keyword>
<keyword evidence="9" id="KW-0675">Receptor</keyword>
<proteinExistence type="inferred from homology"/>
<keyword evidence="4 12" id="KW-0812">Transmembrane</keyword>
<feature type="domain" description="G-protein coupled receptors family 3 profile" evidence="14">
    <location>
        <begin position="597"/>
        <end position="861"/>
    </location>
</feature>
<dbReference type="Gene3D" id="3.40.50.2300">
    <property type="match status" value="2"/>
</dbReference>
<dbReference type="AlphaFoldDB" id="H2ZV79"/>
<dbReference type="InterPro" id="IPR001828">
    <property type="entry name" value="ANF_lig-bd_rcpt"/>
</dbReference>
<dbReference type="InterPro" id="IPR038550">
    <property type="entry name" value="GPCR_3_9-Cys_sf"/>
</dbReference>
<evidence type="ECO:0000256" key="2">
    <source>
        <dbReference type="ARBA" id="ARBA00007242"/>
    </source>
</evidence>
<dbReference type="EMBL" id="AFYH01007396">
    <property type="status" value="NOT_ANNOTATED_CDS"/>
    <property type="molecule type" value="Genomic_DNA"/>
</dbReference>
<keyword evidence="16" id="KW-1185">Reference proteome</keyword>
<feature type="transmembrane region" description="Helical" evidence="12">
    <location>
        <begin position="712"/>
        <end position="734"/>
    </location>
</feature>
<evidence type="ECO:0000256" key="8">
    <source>
        <dbReference type="ARBA" id="ARBA00023136"/>
    </source>
</evidence>
<keyword evidence="7" id="KW-0297">G-protein coupled receptor</keyword>
<dbReference type="PRINTS" id="PR00248">
    <property type="entry name" value="GPCRMGR"/>
</dbReference>
<dbReference type="InterPro" id="IPR017978">
    <property type="entry name" value="GPCR_3_C"/>
</dbReference>
<feature type="signal peptide" evidence="13">
    <location>
        <begin position="1"/>
        <end position="25"/>
    </location>
</feature>
<feature type="chain" id="PRO_5003579288" description="G-protein coupled receptors family 3 profile domain-containing protein" evidence="13">
    <location>
        <begin position="26"/>
        <end position="865"/>
    </location>
</feature>
<evidence type="ECO:0000256" key="4">
    <source>
        <dbReference type="ARBA" id="ARBA00022692"/>
    </source>
</evidence>
<evidence type="ECO:0000256" key="7">
    <source>
        <dbReference type="ARBA" id="ARBA00023040"/>
    </source>
</evidence>
<dbReference type="CDD" id="cd15283">
    <property type="entry name" value="7tmC_V2R_pheromone"/>
    <property type="match status" value="1"/>
</dbReference>
<dbReference type="FunFam" id="3.40.50.2300:FF:000125">
    <property type="entry name" value="Vomeronasal 2, receptor 88"/>
    <property type="match status" value="1"/>
</dbReference>
<evidence type="ECO:0000256" key="12">
    <source>
        <dbReference type="SAM" id="Phobius"/>
    </source>
</evidence>
<dbReference type="FunFam" id="3.40.50.2300:FF:000475">
    <property type="entry name" value="Olfactory receptor C family, g2"/>
    <property type="match status" value="1"/>
</dbReference>
<dbReference type="Ensembl" id="ENSLACT00000001312.1">
    <property type="protein sequence ID" value="ENSLACP00000001300.1"/>
    <property type="gene ID" value="ENSLACG00000001166.1"/>
</dbReference>
<dbReference type="InParanoid" id="H2ZV79"/>
<dbReference type="PROSITE" id="PS50259">
    <property type="entry name" value="G_PROTEIN_RECEP_F3_4"/>
    <property type="match status" value="1"/>
</dbReference>
<evidence type="ECO:0000256" key="6">
    <source>
        <dbReference type="ARBA" id="ARBA00022989"/>
    </source>
</evidence>
<evidence type="ECO:0000313" key="15">
    <source>
        <dbReference type="Ensembl" id="ENSLACP00000001300.1"/>
    </source>
</evidence>
<dbReference type="CDD" id="cd06364">
    <property type="entry name" value="PBP1_CaSR"/>
    <property type="match status" value="1"/>
</dbReference>
<dbReference type="HOGENOM" id="CLU_005389_5_1_1"/>
<dbReference type="GeneTree" id="ENSGT01150000286997"/>
<dbReference type="Gene3D" id="2.10.50.30">
    <property type="entry name" value="GPCR, family 3, nine cysteines domain"/>
    <property type="match status" value="1"/>
</dbReference>
<keyword evidence="6 12" id="KW-1133">Transmembrane helix</keyword>
<evidence type="ECO:0000259" key="14">
    <source>
        <dbReference type="PROSITE" id="PS50259"/>
    </source>
</evidence>
<evidence type="ECO:0000256" key="1">
    <source>
        <dbReference type="ARBA" id="ARBA00004651"/>
    </source>
</evidence>
<keyword evidence="10" id="KW-0325">Glycoprotein</keyword>
<evidence type="ECO:0000256" key="5">
    <source>
        <dbReference type="ARBA" id="ARBA00022729"/>
    </source>
</evidence>
<evidence type="ECO:0000256" key="10">
    <source>
        <dbReference type="ARBA" id="ARBA00023180"/>
    </source>
</evidence>
<comment type="similarity">
    <text evidence="2">Belongs to the G-protein coupled receptor 3 family.</text>
</comment>
<gene>
    <name evidence="15" type="primary">LOC135358657</name>
</gene>
<dbReference type="OMA" id="KCTRFNF"/>
<sequence>HWGVLEKMYSTLLLCLVFSVGAVNTKEVCKVQGKFNLPAILKEGDINIGGLFPIHNAMVQPDLTFKRNPHSQKGEGFNFRVFRWVQTMVFTIEQINRDPHLLPNITLGYRIYDSCSTPLQALRAAAIMVNGQEGNVTITGCTPSMPVVIGEARSTLSIAISRFLGLFSIPVISYFSTCVCLSDKQEFPTFLRTVPSDFFQVKALVQLVKHFGWTWIGSIASNDDYGQYGLQVFNEEVTKLGACIAFTEFIPKVNYQAKVTQIVETIKMSKAKVILLLSAEHEVSILMQEVMYQNVLDKQWIASEGWVTSALISTRENLKILSGTIGFAIQRAEIPQLKEFLHNIHPSQVNENPFVTEFWGTLFNCSTKIADEKTGARLAPCSGEEDLANSPNIYSDVTQLRVSYNVYKAVYAIAHSLHNMMICQHDRGPFINNTCPNISSIEPWQLLHYLKNVNFIDNFGEEINFDENGDPVPSYDLLNWQKGVDGSVSYVRVGQFNGKTELGPKLTIYEDKIVWNSVHSKVPESVCSESCPPGTRKAILPGKPHCCFDCVPCADGKISNQTDSIECMICPPDFWSNVQKDFCLPKEVEYLSFMDRMGIVLLTVALIGTGLTFAITAVFARYRNTPIVKANNSELSFLILFSLALCFLCSITFIGQPTMWSCKLRHVAFGIIFAFCISCILGKTIVVLMAFRANLPGNNVMRWFGPRQQRAIIIATTFIQIIISTVWMIIAPPLPVKNGKYLNSRIILECDVGSLVAFALVLSYIGLLSCICFVLAFLARNLPDSFNEAKYITFSMLIFFAVWISFIPAYISTAGKYTIAVEIFAILSSNLGLLLCLFAPKCYIILLKPEKNSKKNLMNRFTNEK</sequence>
<feature type="transmembrane region" description="Helical" evidence="12">
    <location>
        <begin position="823"/>
        <end position="846"/>
    </location>
</feature>
<dbReference type="InterPro" id="IPR017979">
    <property type="entry name" value="GPCR_3_CS"/>
</dbReference>
<dbReference type="InterPro" id="IPR000068">
    <property type="entry name" value="GPCR_3_Ca_sens_rcpt-rel"/>
</dbReference>
<dbReference type="PROSITE" id="PS00981">
    <property type="entry name" value="G_PROTEIN_RECEP_F3_3"/>
    <property type="match status" value="1"/>
</dbReference>
<evidence type="ECO:0000256" key="9">
    <source>
        <dbReference type="ARBA" id="ARBA00023170"/>
    </source>
</evidence>